<accession>A0ABY6W384</accession>
<proteinExistence type="predicted"/>
<evidence type="ECO:0000313" key="1">
    <source>
        <dbReference type="EMBL" id="VVE12321.1"/>
    </source>
</evidence>
<sequence length="38" mass="4301">MHAAEIRQYQIGWNDAKCGRPCLSTELAYRMGYGDASH</sequence>
<keyword evidence="2" id="KW-1185">Reference proteome</keyword>
<gene>
    <name evidence="1" type="ORF">PCA20602_02698</name>
</gene>
<protein>
    <submittedName>
        <fullName evidence="1">Uncharacterized protein</fullName>
    </submittedName>
</protein>
<comment type="caution">
    <text evidence="1">The sequence shown here is derived from an EMBL/GenBank/DDBJ whole genome shotgun (WGS) entry which is preliminary data.</text>
</comment>
<dbReference type="Proteomes" id="UP000366065">
    <property type="component" value="Unassembled WGS sequence"/>
</dbReference>
<evidence type="ECO:0000313" key="2">
    <source>
        <dbReference type="Proteomes" id="UP000366065"/>
    </source>
</evidence>
<name>A0ABY6W384_9BURK</name>
<organism evidence="1 2">
    <name type="scientific">Pandoraea capi</name>
    <dbReference type="NCBI Taxonomy" id="2508286"/>
    <lineage>
        <taxon>Bacteria</taxon>
        <taxon>Pseudomonadati</taxon>
        <taxon>Pseudomonadota</taxon>
        <taxon>Betaproteobacteria</taxon>
        <taxon>Burkholderiales</taxon>
        <taxon>Burkholderiaceae</taxon>
        <taxon>Pandoraea</taxon>
    </lineage>
</organism>
<reference evidence="1 2" key="1">
    <citation type="submission" date="2019-08" db="EMBL/GenBank/DDBJ databases">
        <authorList>
            <person name="Peeters C."/>
        </authorList>
    </citation>
    <scope>NUCLEOTIDE SEQUENCE [LARGE SCALE GENOMIC DNA]</scope>
    <source>
        <strain evidence="1 2">LMG 20602</strain>
    </source>
</reference>
<dbReference type="EMBL" id="CABPRV010000005">
    <property type="protein sequence ID" value="VVE12321.1"/>
    <property type="molecule type" value="Genomic_DNA"/>
</dbReference>